<evidence type="ECO:0000259" key="3">
    <source>
        <dbReference type="Pfam" id="PF14594"/>
    </source>
</evidence>
<feature type="domain" description="Gp28/Gp37-like" evidence="3">
    <location>
        <begin position="7"/>
        <end position="371"/>
    </location>
</feature>
<evidence type="ECO:0000256" key="1">
    <source>
        <dbReference type="SAM" id="MobiDB-lite"/>
    </source>
</evidence>
<evidence type="ECO:0000313" key="5">
    <source>
        <dbReference type="Proteomes" id="UP000537260"/>
    </source>
</evidence>
<dbReference type="Pfam" id="PF07484">
    <property type="entry name" value="Collar"/>
    <property type="match status" value="1"/>
</dbReference>
<feature type="compositionally biased region" description="Polar residues" evidence="1">
    <location>
        <begin position="522"/>
        <end position="542"/>
    </location>
</feature>
<dbReference type="RefSeq" id="WP_179578007.1">
    <property type="nucleotide sequence ID" value="NZ_JACCFM010000001.1"/>
</dbReference>
<evidence type="ECO:0000313" key="4">
    <source>
        <dbReference type="EMBL" id="NYJ19207.1"/>
    </source>
</evidence>
<dbReference type="SUPFAM" id="SSF88874">
    <property type="entry name" value="Receptor-binding domain of short tail fibre protein gp12"/>
    <property type="match status" value="1"/>
</dbReference>
<sequence>MYADDFTVEVRDRALVRLGQVSQADMTDVLVVPRLNTLGSWSLSLPHSVLRDGVEVLHPECALLRAPGSGIIISGPSGVLLSGPMTDATHDASTEDPGGTWTIVGVSDDVIVADAEAWPQPSNGDRSTQTVANDNRSGAAETVMHAYVNANIGPSAPAARRGAFASKLLMGANGARGGTVKKSPRFQNMLELLGEIAIGQRLRFGVFQNGAALEFRTTATADVSAYVRWDIDNGNVSSTKYAYSAPGVTDVTVAGQGEGTKRRILRRQSAASIAAETAWGRRIERFVDQRQTDDSAELLAAADELLSEEGDTVRSVQVVPSADMAEGFGTEWDLGSIVTIVVGDVETVAAVTEVPISITSDGVMVGATVGDPSGFDWESILAAKVSKTDSRVSALERNAEASTASPFPVGTSIEGYWSAPPVGFLIEDGAAVSRTSYADLFALIGTTYGVGNGSTTFNLPNHNGRVGVGYDGGQTEFNAMGKTGGAKTHQLTAAEMPSHAHGITAYFEGTTGGLQTVRRSDNASGSGTPLTTTSAGNNAAHNNLQPYITKRFAIKF</sequence>
<dbReference type="InterPro" id="IPR011083">
    <property type="entry name" value="Phage_tail_collar_dom"/>
</dbReference>
<protein>
    <submittedName>
        <fullName evidence="4">Microcystin-dependent protein</fullName>
    </submittedName>
</protein>
<dbReference type="CDD" id="cd22641">
    <property type="entry name" value="C24-like"/>
    <property type="match status" value="1"/>
</dbReference>
<comment type="caution">
    <text evidence="4">The sequence shown here is derived from an EMBL/GenBank/DDBJ whole genome shotgun (WGS) entry which is preliminary data.</text>
</comment>
<proteinExistence type="predicted"/>
<gene>
    <name evidence="4" type="ORF">HNR05_000998</name>
</gene>
<dbReference type="Proteomes" id="UP000537260">
    <property type="component" value="Unassembled WGS sequence"/>
</dbReference>
<keyword evidence="5" id="KW-1185">Reference proteome</keyword>
<accession>A0A7Z0J594</accession>
<dbReference type="InterPro" id="IPR029432">
    <property type="entry name" value="Gp28/Gp37-like_dom"/>
</dbReference>
<reference evidence="4 5" key="1">
    <citation type="submission" date="2020-07" db="EMBL/GenBank/DDBJ databases">
        <title>Sequencing the genomes of 1000 actinobacteria strains.</title>
        <authorList>
            <person name="Klenk H.-P."/>
        </authorList>
    </citation>
    <scope>NUCLEOTIDE SEQUENCE [LARGE SCALE GENOMIC DNA]</scope>
    <source>
        <strain evidence="4 5">LI1</strain>
    </source>
</reference>
<dbReference type="AlphaFoldDB" id="A0A7Z0J594"/>
<organism evidence="4 5">
    <name type="scientific">Glaciibacter psychrotolerans</name>
    <dbReference type="NCBI Taxonomy" id="670054"/>
    <lineage>
        <taxon>Bacteria</taxon>
        <taxon>Bacillati</taxon>
        <taxon>Actinomycetota</taxon>
        <taxon>Actinomycetes</taxon>
        <taxon>Micrococcales</taxon>
        <taxon>Microbacteriaceae</taxon>
        <taxon>Glaciibacter</taxon>
    </lineage>
</organism>
<feature type="region of interest" description="Disordered" evidence="1">
    <location>
        <begin position="515"/>
        <end position="542"/>
    </location>
</feature>
<dbReference type="EMBL" id="JACCFM010000001">
    <property type="protein sequence ID" value="NYJ19207.1"/>
    <property type="molecule type" value="Genomic_DNA"/>
</dbReference>
<feature type="domain" description="Phage tail collar" evidence="2">
    <location>
        <begin position="418"/>
        <end position="466"/>
    </location>
</feature>
<name>A0A7Z0J594_9MICO</name>
<dbReference type="InterPro" id="IPR037053">
    <property type="entry name" value="Phage_tail_collar_dom_sf"/>
</dbReference>
<dbReference type="Gene3D" id="3.90.1340.10">
    <property type="entry name" value="Phage tail collar domain"/>
    <property type="match status" value="1"/>
</dbReference>
<dbReference type="Pfam" id="PF14594">
    <property type="entry name" value="Sipho_Gp37"/>
    <property type="match status" value="1"/>
</dbReference>
<evidence type="ECO:0000259" key="2">
    <source>
        <dbReference type="Pfam" id="PF07484"/>
    </source>
</evidence>